<dbReference type="NCBIfam" id="TIGR00254">
    <property type="entry name" value="GGDEF"/>
    <property type="match status" value="1"/>
</dbReference>
<evidence type="ECO:0000313" key="7">
    <source>
        <dbReference type="EMBL" id="UXI69489.1"/>
    </source>
</evidence>
<comment type="catalytic activity">
    <reaction evidence="2">
        <text>2 GTP = 3',3'-c-di-GMP + 2 diphosphate</text>
        <dbReference type="Rhea" id="RHEA:24898"/>
        <dbReference type="ChEBI" id="CHEBI:33019"/>
        <dbReference type="ChEBI" id="CHEBI:37565"/>
        <dbReference type="ChEBI" id="CHEBI:58805"/>
        <dbReference type="EC" id="2.7.7.65"/>
    </reaction>
</comment>
<evidence type="ECO:0000259" key="6">
    <source>
        <dbReference type="PROSITE" id="PS50887"/>
    </source>
</evidence>
<dbReference type="GO" id="GO:0052621">
    <property type="term" value="F:diguanylate cyclase activity"/>
    <property type="evidence" value="ECO:0007669"/>
    <property type="project" value="UniProtKB-EC"/>
</dbReference>
<protein>
    <recommendedName>
        <fullName evidence="1">diguanylate cyclase</fullName>
        <ecNumber evidence="1">2.7.7.65</ecNumber>
    </recommendedName>
</protein>
<dbReference type="InterPro" id="IPR000160">
    <property type="entry name" value="GGDEF_dom"/>
</dbReference>
<dbReference type="InterPro" id="IPR050469">
    <property type="entry name" value="Diguanylate_Cyclase"/>
</dbReference>
<keyword evidence="3" id="KW-0597">Phosphoprotein</keyword>
<dbReference type="CDD" id="cd01949">
    <property type="entry name" value="GGDEF"/>
    <property type="match status" value="1"/>
</dbReference>
<feature type="domain" description="Response regulatory" evidence="5">
    <location>
        <begin position="9"/>
        <end position="125"/>
    </location>
</feature>
<evidence type="ECO:0000256" key="1">
    <source>
        <dbReference type="ARBA" id="ARBA00012528"/>
    </source>
</evidence>
<keyword evidence="4" id="KW-0175">Coiled coil</keyword>
<keyword evidence="7" id="KW-0548">Nucleotidyltransferase</keyword>
<evidence type="ECO:0000256" key="3">
    <source>
        <dbReference type="PROSITE-ProRule" id="PRU00169"/>
    </source>
</evidence>
<organism evidence="7 8">
    <name type="scientific">Tahibacter amnicola</name>
    <dbReference type="NCBI Taxonomy" id="2976241"/>
    <lineage>
        <taxon>Bacteria</taxon>
        <taxon>Pseudomonadati</taxon>
        <taxon>Pseudomonadota</taxon>
        <taxon>Gammaproteobacteria</taxon>
        <taxon>Lysobacterales</taxon>
        <taxon>Rhodanobacteraceae</taxon>
        <taxon>Tahibacter</taxon>
    </lineage>
</organism>
<gene>
    <name evidence="7" type="ORF">N4264_07515</name>
</gene>
<dbReference type="Pfam" id="PF00072">
    <property type="entry name" value="Response_reg"/>
    <property type="match status" value="1"/>
</dbReference>
<proteinExistence type="predicted"/>
<dbReference type="Proteomes" id="UP001064632">
    <property type="component" value="Chromosome"/>
</dbReference>
<feature type="coiled-coil region" evidence="4">
    <location>
        <begin position="128"/>
        <end position="161"/>
    </location>
</feature>
<evidence type="ECO:0000256" key="2">
    <source>
        <dbReference type="ARBA" id="ARBA00034247"/>
    </source>
</evidence>
<dbReference type="EMBL" id="CP104694">
    <property type="protein sequence ID" value="UXI69489.1"/>
    <property type="molecule type" value="Genomic_DNA"/>
</dbReference>
<feature type="modified residue" description="4-aspartylphosphate" evidence="3">
    <location>
        <position position="58"/>
    </location>
</feature>
<dbReference type="SUPFAM" id="SSF55073">
    <property type="entry name" value="Nucleotide cyclase"/>
    <property type="match status" value="1"/>
</dbReference>
<sequence length="388" mass="42594">MSQKIERAKVLVIDDQVVILEALRRLLSADDLEIHLHNDSASAVAKARAIAPAVILLDIHMNPINGLDVLRGIRAQPELADVPVVMLSAVEDPETKVEAFKYGANDYVVKLPSPLELNARVRYHANALKAARERAEAYEALLRSQSELEQRNRLIEQINRELAESVLTDTLTGLRNRRFLKLFLDEHTESRRASHERRRAPARTTVFLMDLDHFKQINDRLGHDAGDIALVETAARLRSSVRADDAVLRWGGEEFLIIARYYDLDEPTAAAQRLLEAIGGSPMQLGPHQETVTCSVGYAPFPWVGEKLAQASIEQTLSLADAACYLSKTAGRNRAFGVLPGPDDARAARISGLGISPATLRSEDGRGVRLVESVGPAIGRLDLASTSG</sequence>
<dbReference type="InterPro" id="IPR029787">
    <property type="entry name" value="Nucleotide_cyclase"/>
</dbReference>
<dbReference type="Gene3D" id="3.30.70.270">
    <property type="match status" value="1"/>
</dbReference>
<dbReference type="EC" id="2.7.7.65" evidence="1"/>
<evidence type="ECO:0000256" key="4">
    <source>
        <dbReference type="SAM" id="Coils"/>
    </source>
</evidence>
<dbReference type="SUPFAM" id="SSF52172">
    <property type="entry name" value="CheY-like"/>
    <property type="match status" value="1"/>
</dbReference>
<reference evidence="7" key="1">
    <citation type="submission" date="2022-09" db="EMBL/GenBank/DDBJ databases">
        <title>Tahibacter sp. nov., isolated from a fresh water.</title>
        <authorList>
            <person name="Baek J.H."/>
            <person name="Lee J.K."/>
            <person name="Kim J.M."/>
            <person name="Jeon C.O."/>
        </authorList>
    </citation>
    <scope>NUCLEOTIDE SEQUENCE</scope>
    <source>
        <strain evidence="7">W38</strain>
    </source>
</reference>
<dbReference type="SMART" id="SM00267">
    <property type="entry name" value="GGDEF"/>
    <property type="match status" value="1"/>
</dbReference>
<keyword evidence="8" id="KW-1185">Reference proteome</keyword>
<evidence type="ECO:0000259" key="5">
    <source>
        <dbReference type="PROSITE" id="PS50110"/>
    </source>
</evidence>
<dbReference type="Gene3D" id="3.40.50.2300">
    <property type="match status" value="1"/>
</dbReference>
<name>A0ABY6BI76_9GAMM</name>
<dbReference type="Pfam" id="PF00990">
    <property type="entry name" value="GGDEF"/>
    <property type="match status" value="1"/>
</dbReference>
<keyword evidence="7" id="KW-0808">Transferase</keyword>
<dbReference type="RefSeq" id="WP_261696444.1">
    <property type="nucleotide sequence ID" value="NZ_CP104694.1"/>
</dbReference>
<dbReference type="InterPro" id="IPR011006">
    <property type="entry name" value="CheY-like_superfamily"/>
</dbReference>
<dbReference type="SMART" id="SM00448">
    <property type="entry name" value="REC"/>
    <property type="match status" value="1"/>
</dbReference>
<dbReference type="PROSITE" id="PS50887">
    <property type="entry name" value="GGDEF"/>
    <property type="match status" value="1"/>
</dbReference>
<dbReference type="PANTHER" id="PTHR45138">
    <property type="entry name" value="REGULATORY COMPONENTS OF SENSORY TRANSDUCTION SYSTEM"/>
    <property type="match status" value="1"/>
</dbReference>
<accession>A0ABY6BI76</accession>
<feature type="domain" description="GGDEF" evidence="6">
    <location>
        <begin position="202"/>
        <end position="340"/>
    </location>
</feature>
<dbReference type="InterPro" id="IPR001789">
    <property type="entry name" value="Sig_transdc_resp-reg_receiver"/>
</dbReference>
<dbReference type="PANTHER" id="PTHR45138:SF9">
    <property type="entry name" value="DIGUANYLATE CYCLASE DGCM-RELATED"/>
    <property type="match status" value="1"/>
</dbReference>
<dbReference type="InterPro" id="IPR043128">
    <property type="entry name" value="Rev_trsase/Diguanyl_cyclase"/>
</dbReference>
<dbReference type="PROSITE" id="PS50110">
    <property type="entry name" value="RESPONSE_REGULATORY"/>
    <property type="match status" value="1"/>
</dbReference>
<evidence type="ECO:0000313" key="8">
    <source>
        <dbReference type="Proteomes" id="UP001064632"/>
    </source>
</evidence>